<dbReference type="InterPro" id="IPR027417">
    <property type="entry name" value="P-loop_NTPase"/>
</dbReference>
<accession>A0A8H7CR59</accession>
<feature type="domain" description="Nephrocystin 3-like N-terminal" evidence="2">
    <location>
        <begin position="127"/>
        <end position="283"/>
    </location>
</feature>
<evidence type="ECO:0000259" key="2">
    <source>
        <dbReference type="Pfam" id="PF24883"/>
    </source>
</evidence>
<evidence type="ECO:0000313" key="4">
    <source>
        <dbReference type="Proteomes" id="UP000623467"/>
    </source>
</evidence>
<dbReference type="EMBL" id="JACAZH010000020">
    <property type="protein sequence ID" value="KAF7345191.1"/>
    <property type="molecule type" value="Genomic_DNA"/>
</dbReference>
<dbReference type="Pfam" id="PF24883">
    <property type="entry name" value="NPHP3_N"/>
    <property type="match status" value="1"/>
</dbReference>
<dbReference type="PANTHER" id="PTHR10039">
    <property type="entry name" value="AMELOGENIN"/>
    <property type="match status" value="1"/>
</dbReference>
<protein>
    <submittedName>
        <fullName evidence="3">NACHT domain-containing protein</fullName>
    </submittedName>
</protein>
<comment type="caution">
    <text evidence="3">The sequence shown here is derived from an EMBL/GenBank/DDBJ whole genome shotgun (WGS) entry which is preliminary data.</text>
</comment>
<organism evidence="3 4">
    <name type="scientific">Mycena sanguinolenta</name>
    <dbReference type="NCBI Taxonomy" id="230812"/>
    <lineage>
        <taxon>Eukaryota</taxon>
        <taxon>Fungi</taxon>
        <taxon>Dikarya</taxon>
        <taxon>Basidiomycota</taxon>
        <taxon>Agaricomycotina</taxon>
        <taxon>Agaricomycetes</taxon>
        <taxon>Agaricomycetidae</taxon>
        <taxon>Agaricales</taxon>
        <taxon>Marasmiineae</taxon>
        <taxon>Mycenaceae</taxon>
        <taxon>Mycena</taxon>
    </lineage>
</organism>
<sequence length="784" mass="88608">MRQPRCTAQALLHFYFYLTLNTFPRSLTQLKLTFTLNFTSKAMFSEDTDHSRITIIVHAGGAGGQGHGNGTGGAGGPGMGPTLNFHPGKRGIDILHAAVASAAIHHSRESFAEPRCHPETRMKMLQDLRNWAQDMTRPNILWLHGPAGAGKSAIMKTLAVELADAGKLGASFFFKRDDAMRGNANALFTTITYQLALNISWLKIPISQIVENDPSILWQTPETQFRKLILEIGCTDKNQVPIPIIIDGLDECQGPEIQKEILRVIRNSCSESSIPLRFIIASRPEPHISMMFNSQLHDSGYASMNVEQSFDDVRKYLSDEFARIHNQHEAMKEVPSPWPYPDVLEELVRKSSGYFIYAATIVKFIGDENHHPTQRLAIIQDGISSKYGSAFGPLDQLYITILGFTPRQSELTPILCAIANFDLSVRKIDWALGFADGDTRLVLRGLHSVLKVPSDDETWYISTWHASFKDFLNDPHRSQNFYIGGSQCRMDLARSFLKLFAGPYRRQVFKDPLVLYGENRMPLRTLRGNFMSFLISLSPTPELCSLIHHMNPDNIFSLGCDFSVIVSWLKKMRCAPYELITLWEDYAYMASLRDVTMQMPNIQRPVSYNPEQLRVLVAVFSTGWMGLTLRHIPLLFEITWSELRAKICGLRSSPVDKKIILRSINSLLDRSKVYQRQSLCRDLARQFIRLHHVADPNSESEIDALDETIAYLVRSSSPSPELYRDLKTTFPQICGAPGGNGSFKYHVSKWLDSFSYRPDGLVRFVHDPANKEVTGSPEAWEGDW</sequence>
<gene>
    <name evidence="3" type="ORF">MSAN_01895600</name>
</gene>
<dbReference type="Proteomes" id="UP000623467">
    <property type="component" value="Unassembled WGS sequence"/>
</dbReference>
<evidence type="ECO:0000256" key="1">
    <source>
        <dbReference type="ARBA" id="ARBA00022737"/>
    </source>
</evidence>
<proteinExistence type="predicted"/>
<evidence type="ECO:0000313" key="3">
    <source>
        <dbReference type="EMBL" id="KAF7345191.1"/>
    </source>
</evidence>
<dbReference type="InterPro" id="IPR056884">
    <property type="entry name" value="NPHP3-like_N"/>
</dbReference>
<keyword evidence="4" id="KW-1185">Reference proteome</keyword>
<dbReference type="SUPFAM" id="SSF52540">
    <property type="entry name" value="P-loop containing nucleoside triphosphate hydrolases"/>
    <property type="match status" value="1"/>
</dbReference>
<dbReference type="PANTHER" id="PTHR10039:SF17">
    <property type="entry name" value="FUNGAL STAND N-TERMINAL GOODBYE DOMAIN-CONTAINING PROTEIN-RELATED"/>
    <property type="match status" value="1"/>
</dbReference>
<dbReference type="OrthoDB" id="3027122at2759"/>
<dbReference type="AlphaFoldDB" id="A0A8H7CR59"/>
<keyword evidence="1" id="KW-0677">Repeat</keyword>
<dbReference type="Gene3D" id="3.40.50.300">
    <property type="entry name" value="P-loop containing nucleotide triphosphate hydrolases"/>
    <property type="match status" value="1"/>
</dbReference>
<reference evidence="3" key="1">
    <citation type="submission" date="2020-05" db="EMBL/GenBank/DDBJ databases">
        <title>Mycena genomes resolve the evolution of fungal bioluminescence.</title>
        <authorList>
            <person name="Tsai I.J."/>
        </authorList>
    </citation>
    <scope>NUCLEOTIDE SEQUENCE</scope>
    <source>
        <strain evidence="3">160909Yilan</strain>
    </source>
</reference>
<name>A0A8H7CR59_9AGAR</name>